<protein>
    <submittedName>
        <fullName evidence="2">Uncharacterized protein</fullName>
    </submittedName>
</protein>
<evidence type="ECO:0000313" key="3">
    <source>
        <dbReference type="Proteomes" id="UP000078200"/>
    </source>
</evidence>
<organism evidence="2 3">
    <name type="scientific">Glossina austeni</name>
    <name type="common">Savannah tsetse fly</name>
    <dbReference type="NCBI Taxonomy" id="7395"/>
    <lineage>
        <taxon>Eukaryota</taxon>
        <taxon>Metazoa</taxon>
        <taxon>Ecdysozoa</taxon>
        <taxon>Arthropoda</taxon>
        <taxon>Hexapoda</taxon>
        <taxon>Insecta</taxon>
        <taxon>Pterygota</taxon>
        <taxon>Neoptera</taxon>
        <taxon>Endopterygota</taxon>
        <taxon>Diptera</taxon>
        <taxon>Brachycera</taxon>
        <taxon>Muscomorpha</taxon>
        <taxon>Hippoboscoidea</taxon>
        <taxon>Glossinidae</taxon>
        <taxon>Glossina</taxon>
    </lineage>
</organism>
<keyword evidence="1" id="KW-0812">Transmembrane</keyword>
<feature type="transmembrane region" description="Helical" evidence="1">
    <location>
        <begin position="122"/>
        <end position="149"/>
    </location>
</feature>
<keyword evidence="1" id="KW-0472">Membrane</keyword>
<dbReference type="Proteomes" id="UP000078200">
    <property type="component" value="Unassembled WGS sequence"/>
</dbReference>
<dbReference type="VEuPathDB" id="VectorBase:GAUT036829"/>
<dbReference type="EnsemblMetazoa" id="GAUT036829-RA">
    <property type="protein sequence ID" value="GAUT036829-PA"/>
    <property type="gene ID" value="GAUT036829"/>
</dbReference>
<name>A0A1A9VGX5_GLOAU</name>
<dbReference type="AlphaFoldDB" id="A0A1A9VGX5"/>
<accession>A0A1A9VGX5</accession>
<feature type="transmembrane region" description="Helical" evidence="1">
    <location>
        <begin position="189"/>
        <end position="209"/>
    </location>
</feature>
<keyword evidence="3" id="KW-1185">Reference proteome</keyword>
<feature type="transmembrane region" description="Helical" evidence="1">
    <location>
        <begin position="93"/>
        <end position="116"/>
    </location>
</feature>
<evidence type="ECO:0000256" key="1">
    <source>
        <dbReference type="SAM" id="Phobius"/>
    </source>
</evidence>
<keyword evidence="1" id="KW-1133">Transmembrane helix</keyword>
<proteinExistence type="predicted"/>
<sequence>MYICNPTPAELYLYRMLHNVTNVSHRKVGADVVVAAVTAAASFGGAVFLEGFIAIVVSPRIVMFCNSSNTLANLTVAYMTFPRVEYLDLKISGLVVAALAIMFPIVKDIVVGFLTYAGLADIFILVTLVPFAPIGASVTLSSVSFFALVETCSDPIVGIVAMMPVFDFGSVVSVLFAFVVFVIRRDLRSPPLFIILIASFVYILICSILNDVTYCVKHIAFSESSRRSHVGNYKFWTLNLEPKITINKKLEKMN</sequence>
<feature type="transmembrane region" description="Helical" evidence="1">
    <location>
        <begin position="32"/>
        <end position="55"/>
    </location>
</feature>
<evidence type="ECO:0000313" key="2">
    <source>
        <dbReference type="EnsemblMetazoa" id="GAUT036829-PA"/>
    </source>
</evidence>
<feature type="transmembrane region" description="Helical" evidence="1">
    <location>
        <begin position="156"/>
        <end position="183"/>
    </location>
</feature>
<reference evidence="2" key="1">
    <citation type="submission" date="2020-05" db="UniProtKB">
        <authorList>
            <consortium name="EnsemblMetazoa"/>
        </authorList>
    </citation>
    <scope>IDENTIFICATION</scope>
    <source>
        <strain evidence="2">TTRI</strain>
    </source>
</reference>